<protein>
    <recommendedName>
        <fullName evidence="6">Glucosamine-phosphate N-acetyltransferase</fullName>
    </recommendedName>
</protein>
<evidence type="ECO:0000259" key="2">
    <source>
        <dbReference type="PROSITE" id="PS50004"/>
    </source>
</evidence>
<proteinExistence type="predicted"/>
<name>A0ABY9CZ86_VITVI</name>
<evidence type="ECO:0000259" key="3">
    <source>
        <dbReference type="PROSITE" id="PS51186"/>
    </source>
</evidence>
<dbReference type="PANTHER" id="PTHR32246:SF15">
    <property type="entry name" value="CALCIUM-DEPENDENT LIPID-BINDING (CALB DOMAIN) FAMILY PROTEIN"/>
    <property type="match status" value="1"/>
</dbReference>
<dbReference type="SUPFAM" id="SSF55729">
    <property type="entry name" value="Acyl-CoA N-acyltransferases (Nat)"/>
    <property type="match status" value="1"/>
</dbReference>
<evidence type="ECO:0008006" key="6">
    <source>
        <dbReference type="Google" id="ProtNLM"/>
    </source>
</evidence>
<dbReference type="InterPro" id="IPR000008">
    <property type="entry name" value="C2_dom"/>
</dbReference>
<dbReference type="CDD" id="cd04301">
    <property type="entry name" value="NAT_SF"/>
    <property type="match status" value="1"/>
</dbReference>
<accession>A0ABY9CZ86</accession>
<feature type="domain" description="C2" evidence="2">
    <location>
        <begin position="276"/>
        <end position="400"/>
    </location>
</feature>
<dbReference type="PROSITE" id="PS50004">
    <property type="entry name" value="C2"/>
    <property type="match status" value="1"/>
</dbReference>
<evidence type="ECO:0000313" key="4">
    <source>
        <dbReference type="EMBL" id="WKA00578.1"/>
    </source>
</evidence>
<organism evidence="4 5">
    <name type="scientific">Vitis vinifera</name>
    <name type="common">Grape</name>
    <dbReference type="NCBI Taxonomy" id="29760"/>
    <lineage>
        <taxon>Eukaryota</taxon>
        <taxon>Viridiplantae</taxon>
        <taxon>Streptophyta</taxon>
        <taxon>Embryophyta</taxon>
        <taxon>Tracheophyta</taxon>
        <taxon>Spermatophyta</taxon>
        <taxon>Magnoliopsida</taxon>
        <taxon>eudicotyledons</taxon>
        <taxon>Gunneridae</taxon>
        <taxon>Pentapetalae</taxon>
        <taxon>rosids</taxon>
        <taxon>Vitales</taxon>
        <taxon>Vitaceae</taxon>
        <taxon>Viteae</taxon>
        <taxon>Vitis</taxon>
    </lineage>
</organism>
<dbReference type="Gene3D" id="2.60.40.150">
    <property type="entry name" value="C2 domain"/>
    <property type="match status" value="1"/>
</dbReference>
<evidence type="ECO:0000313" key="5">
    <source>
        <dbReference type="Proteomes" id="UP001227230"/>
    </source>
</evidence>
<dbReference type="EMBL" id="CP126660">
    <property type="protein sequence ID" value="WKA00578.1"/>
    <property type="molecule type" value="Genomic_DNA"/>
</dbReference>
<feature type="domain" description="N-acetyltransferase" evidence="3">
    <location>
        <begin position="83"/>
        <end position="231"/>
    </location>
</feature>
<dbReference type="CDD" id="cd04051">
    <property type="entry name" value="C2_SRC2_like"/>
    <property type="match status" value="1"/>
</dbReference>
<evidence type="ECO:0000256" key="1">
    <source>
        <dbReference type="SAM" id="MobiDB-lite"/>
    </source>
</evidence>
<feature type="compositionally biased region" description="Pro residues" evidence="1">
    <location>
        <begin position="517"/>
        <end position="532"/>
    </location>
</feature>
<dbReference type="InterPro" id="IPR035892">
    <property type="entry name" value="C2_domain_sf"/>
</dbReference>
<dbReference type="Pfam" id="PF00583">
    <property type="entry name" value="Acetyltransf_1"/>
    <property type="match status" value="1"/>
</dbReference>
<dbReference type="InterPro" id="IPR000182">
    <property type="entry name" value="GNAT_dom"/>
</dbReference>
<gene>
    <name evidence="4" type="ORF">VitviT2T_018919</name>
</gene>
<sequence>MAVAPATVQRFADKLKWGASRKRSNGPIAAAAGGARKPPLPPIFISTNPSHINLHELRDLYSSSNISCHRFPNVDADGRVEPVDIHKLRIALRHSSVVVSVFCRPYDNDDCTAKSSPMMGLGDILQRAIPVTPSNGQLVGFGRAVSDQGLTASIYDIMVMPSLRRMGIGRMIVKRIVRILTSRDIFDIAALCAENERLFFQACGFGDDILGSTTMMYTRMVSSYPASDQMVKCAGHSCPPVRHYKPMAGEKVSKSLPLNSAKVIEDFLAIKDKFSHRFLGLFHQRNSPTMGKIWIEVCLISARGLQRSSLWKLQWFAVGWVDPNNKYCTKIDASGNANPVWKTKFSTLVDDSESKFQDLALYVEVYSREPIFLREKLQGTATVNLKEFLAKHIKNSEASKPGTQDVGSFQLRKRKSSKPHGFVDISIRISEEREEPDSYSGKEEGFELMDHSSGITLAPADASTQAYPPQRPLAPLGQPQNPPQTNFPYSHPMPFPTNNSNPALGGPSYPSAGGTSYPPPRSPPPPPPPPPSNVGYIPTFLPRTDHLPGTYVNMPPSGSGAGSSRGPGFGMGVGAGALAAGAVIFGDDFMSGFDFPTGLQDASLTISTDPLF</sequence>
<feature type="region of interest" description="Disordered" evidence="1">
    <location>
        <begin position="463"/>
        <end position="534"/>
    </location>
</feature>
<dbReference type="PROSITE" id="PS51186">
    <property type="entry name" value="GNAT"/>
    <property type="match status" value="1"/>
</dbReference>
<dbReference type="SUPFAM" id="SSF49562">
    <property type="entry name" value="C2 domain (Calcium/lipid-binding domain, CaLB)"/>
    <property type="match status" value="1"/>
</dbReference>
<dbReference type="PANTHER" id="PTHR32246">
    <property type="entry name" value="INGRESSION PROTEIN FIC1"/>
    <property type="match status" value="1"/>
</dbReference>
<dbReference type="Gene3D" id="3.40.630.30">
    <property type="match status" value="1"/>
</dbReference>
<feature type="region of interest" description="Disordered" evidence="1">
    <location>
        <begin position="422"/>
        <end position="444"/>
    </location>
</feature>
<reference evidence="4 5" key="1">
    <citation type="journal article" date="2023" name="Hortic Res">
        <title>The complete reference genome for grapevine (Vitis vinifera L.) genetics and breeding.</title>
        <authorList>
            <person name="Shi X."/>
            <person name="Cao S."/>
            <person name="Wang X."/>
            <person name="Huang S."/>
            <person name="Wang Y."/>
            <person name="Liu Z."/>
            <person name="Liu W."/>
            <person name="Leng X."/>
            <person name="Peng Y."/>
            <person name="Wang N."/>
            <person name="Wang Y."/>
            <person name="Ma Z."/>
            <person name="Xu X."/>
            <person name="Zhang F."/>
            <person name="Xue H."/>
            <person name="Zhong H."/>
            <person name="Wang Y."/>
            <person name="Zhang K."/>
            <person name="Velt A."/>
            <person name="Avia K."/>
            <person name="Holtgrawe D."/>
            <person name="Grimplet J."/>
            <person name="Matus J.T."/>
            <person name="Ware D."/>
            <person name="Wu X."/>
            <person name="Wang H."/>
            <person name="Liu C."/>
            <person name="Fang Y."/>
            <person name="Rustenholz C."/>
            <person name="Cheng Z."/>
            <person name="Xiao H."/>
            <person name="Zhou Y."/>
        </authorList>
    </citation>
    <scope>NUCLEOTIDE SEQUENCE [LARGE SCALE GENOMIC DNA]</scope>
    <source>
        <strain evidence="5">cv. Pinot noir / PN40024</strain>
        <tissue evidence="4">Leaf</tissue>
    </source>
</reference>
<dbReference type="InterPro" id="IPR044750">
    <property type="entry name" value="C2_SRC2/BAP"/>
</dbReference>
<dbReference type="InterPro" id="IPR016181">
    <property type="entry name" value="Acyl_CoA_acyltransferase"/>
</dbReference>
<dbReference type="Proteomes" id="UP001227230">
    <property type="component" value="Chromosome 13"/>
</dbReference>
<keyword evidence="5" id="KW-1185">Reference proteome</keyword>
<dbReference type="Pfam" id="PF00168">
    <property type="entry name" value="C2"/>
    <property type="match status" value="1"/>
</dbReference>